<evidence type="ECO:0000256" key="1">
    <source>
        <dbReference type="ARBA" id="ARBA00004123"/>
    </source>
</evidence>
<accession>N1JHD7</accession>
<comment type="subcellular location">
    <subcellularLocation>
        <location evidence="1">Nucleus</location>
    </subcellularLocation>
</comment>
<dbReference type="Pfam" id="PF24990">
    <property type="entry name" value="PAS_13"/>
    <property type="match status" value="1"/>
</dbReference>
<dbReference type="AlphaFoldDB" id="N1JHD7"/>
<dbReference type="Proteomes" id="UP000015441">
    <property type="component" value="Unassembled WGS sequence"/>
</dbReference>
<keyword evidence="8" id="KW-1185">Reference proteome</keyword>
<evidence type="ECO:0000313" key="7">
    <source>
        <dbReference type="EMBL" id="CCU77183.1"/>
    </source>
</evidence>
<dbReference type="HOGENOM" id="CLU_010748_0_0_1"/>
<dbReference type="InParanoid" id="N1JHD7"/>
<feature type="domain" description="ERT1/acuK family PAS" evidence="6">
    <location>
        <begin position="332"/>
        <end position="403"/>
    </location>
</feature>
<gene>
    <name evidence="7" type="ORF">BGHDH14_bgh04561</name>
</gene>
<dbReference type="GO" id="GO:0071466">
    <property type="term" value="P:cellular response to xenobiotic stimulus"/>
    <property type="evidence" value="ECO:0007669"/>
    <property type="project" value="EnsemblFungi"/>
</dbReference>
<dbReference type="InterPro" id="IPR056751">
    <property type="entry name" value="PAS_13"/>
</dbReference>
<dbReference type="eggNOG" id="ENOG502QQGC">
    <property type="taxonomic scope" value="Eukaryota"/>
</dbReference>
<evidence type="ECO:0000256" key="5">
    <source>
        <dbReference type="ARBA" id="ARBA00023242"/>
    </source>
</evidence>
<dbReference type="EMBL" id="CAUH01003439">
    <property type="protein sequence ID" value="CCU77183.1"/>
    <property type="molecule type" value="Genomic_DNA"/>
</dbReference>
<dbReference type="PANTHER" id="PTHR31986:SF7">
    <property type="entry name" value="REGULATOR OF DRUG SENSITIVITY 2"/>
    <property type="match status" value="1"/>
</dbReference>
<dbReference type="GO" id="GO:0001228">
    <property type="term" value="F:DNA-binding transcription activator activity, RNA polymerase II-specific"/>
    <property type="evidence" value="ECO:0007669"/>
    <property type="project" value="EnsemblFungi"/>
</dbReference>
<dbReference type="STRING" id="546991.N1JHD7"/>
<organism evidence="7 8">
    <name type="scientific">Blumeria graminis f. sp. hordei (strain DH14)</name>
    <name type="common">Barley powdery mildew</name>
    <name type="synonym">Oidium monilioides f. sp. hordei</name>
    <dbReference type="NCBI Taxonomy" id="546991"/>
    <lineage>
        <taxon>Eukaryota</taxon>
        <taxon>Fungi</taxon>
        <taxon>Dikarya</taxon>
        <taxon>Ascomycota</taxon>
        <taxon>Pezizomycotina</taxon>
        <taxon>Leotiomycetes</taxon>
        <taxon>Erysiphales</taxon>
        <taxon>Erysiphaceae</taxon>
        <taxon>Blumeria</taxon>
        <taxon>Blumeria hordei</taxon>
    </lineage>
</organism>
<dbReference type="GO" id="GO:0000122">
    <property type="term" value="P:negative regulation of transcription by RNA polymerase II"/>
    <property type="evidence" value="ECO:0007669"/>
    <property type="project" value="EnsemblFungi"/>
</dbReference>
<keyword evidence="2" id="KW-0479">Metal-binding</keyword>
<comment type="caution">
    <text evidence="7">The sequence shown here is derived from an EMBL/GenBank/DDBJ whole genome shotgun (WGS) entry which is preliminary data.</text>
</comment>
<protein>
    <submittedName>
        <fullName evidence="7">Transcriptional regulatory protein</fullName>
    </submittedName>
</protein>
<dbReference type="GO" id="GO:0000978">
    <property type="term" value="F:RNA polymerase II cis-regulatory region sequence-specific DNA binding"/>
    <property type="evidence" value="ECO:0007669"/>
    <property type="project" value="EnsemblFungi"/>
</dbReference>
<evidence type="ECO:0000256" key="2">
    <source>
        <dbReference type="ARBA" id="ARBA00022723"/>
    </source>
</evidence>
<proteinExistence type="predicted"/>
<sequence length="444" mass="50270">MRQEPCMSINLQHALVSLQCPCAHCIYQNMGRTCHDEPQENSNLCVVNNEGKLHHQVHIITDNDMGSSLEQMQDCPAENLAMSVDALPQGSMQIIQPCPVSEVQSSSLNEGGSQCSLNDWSQSHGSQYHEVHNFLPSYTFNAPEVTTEYNLLDEFLDNSLLDDGTLLSSERGNFYLGQPSAMIPNALDNQANPAGPQASGKLFQGHWGEQQISRPTSVIPGDKSCEYYLQAADPTGNDTPEERMQRLLQAKYDAGMLKPYNSLKGYARLSAYMDQHFQSAQKQKVLQHSERFRSQFRENVQSLTDSDLTSDEMWFEYSLLECHRAFASMAIPACCWRRTGEIFLGNKEMAELIRVPIERLRDGQIALHEILVEESLVSYWEKFSAMAFDQGQKSVFTSCFIKAFEDNSKNQKFKCCFSFNIKRDDHKIPSMIIGNFLPQNPSRQ</sequence>
<evidence type="ECO:0000313" key="8">
    <source>
        <dbReference type="Proteomes" id="UP000015441"/>
    </source>
</evidence>
<dbReference type="FunCoup" id="N1JHD7">
    <property type="interactions" value="353"/>
</dbReference>
<evidence type="ECO:0000256" key="3">
    <source>
        <dbReference type="ARBA" id="ARBA00023015"/>
    </source>
</evidence>
<evidence type="ECO:0000259" key="6">
    <source>
        <dbReference type="Pfam" id="PF24990"/>
    </source>
</evidence>
<reference evidence="7 8" key="1">
    <citation type="journal article" date="2010" name="Science">
        <title>Genome expansion and gene loss in powdery mildew fungi reveal tradeoffs in extreme parasitism.</title>
        <authorList>
            <person name="Spanu P.D."/>
            <person name="Abbott J.C."/>
            <person name="Amselem J."/>
            <person name="Burgis T.A."/>
            <person name="Soanes D.M."/>
            <person name="Stueber K."/>
            <person name="Ver Loren van Themaat E."/>
            <person name="Brown J.K.M."/>
            <person name="Butcher S.A."/>
            <person name="Gurr S.J."/>
            <person name="Lebrun M.-H."/>
            <person name="Ridout C.J."/>
            <person name="Schulze-Lefert P."/>
            <person name="Talbot N.J."/>
            <person name="Ahmadinejad N."/>
            <person name="Ametz C."/>
            <person name="Barton G.R."/>
            <person name="Benjdia M."/>
            <person name="Bidzinski P."/>
            <person name="Bindschedler L.V."/>
            <person name="Both M."/>
            <person name="Brewer M.T."/>
            <person name="Cadle-Davidson L."/>
            <person name="Cadle-Davidson M.M."/>
            <person name="Collemare J."/>
            <person name="Cramer R."/>
            <person name="Frenkel O."/>
            <person name="Godfrey D."/>
            <person name="Harriman J."/>
            <person name="Hoede C."/>
            <person name="King B.C."/>
            <person name="Klages S."/>
            <person name="Kleemann J."/>
            <person name="Knoll D."/>
            <person name="Koti P.S."/>
            <person name="Kreplak J."/>
            <person name="Lopez-Ruiz F.J."/>
            <person name="Lu X."/>
            <person name="Maekawa T."/>
            <person name="Mahanil S."/>
            <person name="Micali C."/>
            <person name="Milgroom M.G."/>
            <person name="Montana G."/>
            <person name="Noir S."/>
            <person name="O'Connell R.J."/>
            <person name="Oberhaensli S."/>
            <person name="Parlange F."/>
            <person name="Pedersen C."/>
            <person name="Quesneville H."/>
            <person name="Reinhardt R."/>
            <person name="Rott M."/>
            <person name="Sacristan S."/>
            <person name="Schmidt S.M."/>
            <person name="Schoen M."/>
            <person name="Skamnioti P."/>
            <person name="Sommer H."/>
            <person name="Stephens A."/>
            <person name="Takahara H."/>
            <person name="Thordal-Christensen H."/>
            <person name="Vigouroux M."/>
            <person name="Wessling R."/>
            <person name="Wicker T."/>
            <person name="Panstruga R."/>
        </authorList>
    </citation>
    <scope>NUCLEOTIDE SEQUENCE [LARGE SCALE GENOMIC DNA]</scope>
    <source>
        <strain evidence="7">DH14</strain>
    </source>
</reference>
<dbReference type="InterPro" id="IPR053045">
    <property type="entry name" value="Zinc_cluster_trans_reg"/>
</dbReference>
<dbReference type="PANTHER" id="PTHR31986">
    <property type="entry name" value="REGULATOR OF DRUG SENSITIVITY 2"/>
    <property type="match status" value="1"/>
</dbReference>
<dbReference type="GO" id="GO:0045722">
    <property type="term" value="P:positive regulation of gluconeogenesis"/>
    <property type="evidence" value="ECO:0007669"/>
    <property type="project" value="EnsemblFungi"/>
</dbReference>
<dbReference type="GO" id="GO:0005634">
    <property type="term" value="C:nucleus"/>
    <property type="evidence" value="ECO:0007669"/>
    <property type="project" value="UniProtKB-SubCell"/>
</dbReference>
<name>N1JHD7_BLUG1</name>
<keyword evidence="3" id="KW-0805">Transcription regulation</keyword>
<keyword evidence="4" id="KW-0804">Transcription</keyword>
<evidence type="ECO:0000256" key="4">
    <source>
        <dbReference type="ARBA" id="ARBA00023163"/>
    </source>
</evidence>
<dbReference type="OrthoDB" id="65716at2759"/>
<keyword evidence="5" id="KW-0539">Nucleus</keyword>
<dbReference type="GO" id="GO:0046872">
    <property type="term" value="F:metal ion binding"/>
    <property type="evidence" value="ECO:0007669"/>
    <property type="project" value="UniProtKB-KW"/>
</dbReference>